<evidence type="ECO:0000256" key="2">
    <source>
        <dbReference type="ARBA" id="ARBA00022630"/>
    </source>
</evidence>
<gene>
    <name evidence="5" type="ORF">HKX69_34130</name>
</gene>
<name>A0A6M4PTE9_9ACTN</name>
<dbReference type="PANTHER" id="PTHR43004:SF19">
    <property type="entry name" value="BINDING MONOOXYGENASE, PUTATIVE (JCVI)-RELATED"/>
    <property type="match status" value="1"/>
</dbReference>
<keyword evidence="6" id="KW-1185">Reference proteome</keyword>
<evidence type="ECO:0000256" key="1">
    <source>
        <dbReference type="ARBA" id="ARBA00001974"/>
    </source>
</evidence>
<protein>
    <submittedName>
        <fullName evidence="5">Oxidoreductase</fullName>
    </submittedName>
</protein>
<comment type="cofactor">
    <cofactor evidence="1">
        <name>FAD</name>
        <dbReference type="ChEBI" id="CHEBI:57692"/>
    </cofactor>
</comment>
<feature type="domain" description="FAD-binding" evidence="4">
    <location>
        <begin position="7"/>
        <end position="334"/>
    </location>
</feature>
<organism evidence="5 6">
    <name type="scientific">Streptomyces argyrophylli</name>
    <dbReference type="NCBI Taxonomy" id="2726118"/>
    <lineage>
        <taxon>Bacteria</taxon>
        <taxon>Bacillati</taxon>
        <taxon>Actinomycetota</taxon>
        <taxon>Actinomycetes</taxon>
        <taxon>Kitasatosporales</taxon>
        <taxon>Streptomycetaceae</taxon>
        <taxon>Streptomyces</taxon>
    </lineage>
</organism>
<dbReference type="PRINTS" id="PR00420">
    <property type="entry name" value="RNGMNOXGNASE"/>
</dbReference>
<dbReference type="AlphaFoldDB" id="A0A6M4PTE9"/>
<keyword evidence="2" id="KW-0285">Flavoprotein</keyword>
<dbReference type="EMBL" id="CP053189">
    <property type="protein sequence ID" value="QJS13909.1"/>
    <property type="molecule type" value="Genomic_DNA"/>
</dbReference>
<accession>A0A6M4PTE9</accession>
<reference evidence="5 6" key="1">
    <citation type="submission" date="2020-05" db="EMBL/GenBank/DDBJ databases">
        <authorList>
            <person name="Li K."/>
        </authorList>
    </citation>
    <scope>NUCLEOTIDE SEQUENCE [LARGE SCALE GENOMIC DNA]</scope>
    <source>
        <strain evidence="6">jing01</strain>
    </source>
</reference>
<dbReference type="InterPro" id="IPR002938">
    <property type="entry name" value="FAD-bd"/>
</dbReference>
<dbReference type="GO" id="GO:0071949">
    <property type="term" value="F:FAD binding"/>
    <property type="evidence" value="ECO:0007669"/>
    <property type="project" value="InterPro"/>
</dbReference>
<evidence type="ECO:0000259" key="4">
    <source>
        <dbReference type="Pfam" id="PF01494"/>
    </source>
</evidence>
<dbReference type="InterPro" id="IPR050641">
    <property type="entry name" value="RIFMO-like"/>
</dbReference>
<keyword evidence="3" id="KW-0274">FAD</keyword>
<evidence type="ECO:0000313" key="6">
    <source>
        <dbReference type="Proteomes" id="UP000502641"/>
    </source>
</evidence>
<dbReference type="KEGG" id="sarg:HKX69_34130"/>
<dbReference type="Proteomes" id="UP000502641">
    <property type="component" value="Chromosome"/>
</dbReference>
<dbReference type="Pfam" id="PF01494">
    <property type="entry name" value="FAD_binding_3"/>
    <property type="match status" value="1"/>
</dbReference>
<dbReference type="SUPFAM" id="SSF51905">
    <property type="entry name" value="FAD/NAD(P)-binding domain"/>
    <property type="match status" value="1"/>
</dbReference>
<dbReference type="GO" id="GO:0016709">
    <property type="term" value="F:oxidoreductase activity, acting on paired donors, with incorporation or reduction of molecular oxygen, NAD(P)H as one donor, and incorporation of one atom of oxygen"/>
    <property type="evidence" value="ECO:0007669"/>
    <property type="project" value="UniProtKB-ARBA"/>
</dbReference>
<dbReference type="RefSeq" id="WP_171159302.1">
    <property type="nucleotide sequence ID" value="NZ_CP053189.1"/>
</dbReference>
<dbReference type="Gene3D" id="3.40.30.120">
    <property type="match status" value="2"/>
</dbReference>
<evidence type="ECO:0000313" key="5">
    <source>
        <dbReference type="EMBL" id="QJS13909.1"/>
    </source>
</evidence>
<sequence>MAGTRLDTQVVVVGAGPVGLLLAGELRLGGAEVVVLERRPEPTTESRASTLHARTMEILDSRGLLPALGDPPRQPRGHYAGIPLDLTLPGPYAGQWKVPQYDTERLLEQWARGLGADIRRGHDVHTVIAGAASHVETAAEGPGGAVRVRSPYLVACDGEDSTVRRLLDAPFPGHDARRELVRADVAGVDVPDRRFERLPDGFAVAARRADGVTRVMAHEFGVPPRPRTGAPRFTEIAEVWKRVTGEDISGGTPLWVNAFDDTNRQLDAYRHGRVLFAGDAAHRQMPIGGQALNLGLADAFNLGWKLAAHVTGRAHPDLLDTYHLERHPVGRRVLAGIRAQALLLLGGPEVQPLRELMTELIALEPVRAHLAGLVSGLDVRYDVGGPAHPLLGARLPHLALDTPGGRTSTTELLRAGRGLRLGGPHGGPGPGTDGPVLVRPDGHVVRAGPERADDEATARARWFPAGVTLPTTEGTPCP</sequence>
<dbReference type="InterPro" id="IPR036188">
    <property type="entry name" value="FAD/NAD-bd_sf"/>
</dbReference>
<dbReference type="Gene3D" id="3.50.50.60">
    <property type="entry name" value="FAD/NAD(P)-binding domain"/>
    <property type="match status" value="1"/>
</dbReference>
<proteinExistence type="predicted"/>
<dbReference type="PANTHER" id="PTHR43004">
    <property type="entry name" value="TRK SYSTEM POTASSIUM UPTAKE PROTEIN"/>
    <property type="match status" value="1"/>
</dbReference>
<evidence type="ECO:0000256" key="3">
    <source>
        <dbReference type="ARBA" id="ARBA00022827"/>
    </source>
</evidence>
<dbReference type="Gene3D" id="3.30.70.2450">
    <property type="match status" value="1"/>
</dbReference>